<dbReference type="CDD" id="cd06170">
    <property type="entry name" value="LuxR_C_like"/>
    <property type="match status" value="1"/>
</dbReference>
<feature type="domain" description="HTH luxR-type" evidence="5">
    <location>
        <begin position="179"/>
        <end position="244"/>
    </location>
</feature>
<protein>
    <submittedName>
        <fullName evidence="6">Helix-turn-helix transcriptional regulator</fullName>
    </submittedName>
</protein>
<dbReference type="EMBL" id="JBHTHR010001054">
    <property type="protein sequence ID" value="MFD0803689.1"/>
    <property type="molecule type" value="Genomic_DNA"/>
</dbReference>
<dbReference type="PANTHER" id="PTHR44688">
    <property type="entry name" value="DNA-BINDING TRANSCRIPTIONAL ACTIVATOR DEVR_DOSR"/>
    <property type="match status" value="1"/>
</dbReference>
<dbReference type="PANTHER" id="PTHR44688:SF16">
    <property type="entry name" value="DNA-BINDING TRANSCRIPTIONAL ACTIVATOR DEVR_DOSR"/>
    <property type="match status" value="1"/>
</dbReference>
<comment type="caution">
    <text evidence="6">The sequence shown here is derived from an EMBL/GenBank/DDBJ whole genome shotgun (WGS) entry which is preliminary data.</text>
</comment>
<evidence type="ECO:0000256" key="1">
    <source>
        <dbReference type="ARBA" id="ARBA00023015"/>
    </source>
</evidence>
<dbReference type="InterPro" id="IPR000792">
    <property type="entry name" value="Tscrpt_reg_LuxR_C"/>
</dbReference>
<name>A0ABW3BLN5_9ACTN</name>
<evidence type="ECO:0000313" key="6">
    <source>
        <dbReference type="EMBL" id="MFD0803689.1"/>
    </source>
</evidence>
<reference evidence="7" key="1">
    <citation type="journal article" date="2019" name="Int. J. Syst. Evol. Microbiol.">
        <title>The Global Catalogue of Microorganisms (GCM) 10K type strain sequencing project: providing services to taxonomists for standard genome sequencing and annotation.</title>
        <authorList>
            <consortium name="The Broad Institute Genomics Platform"/>
            <consortium name="The Broad Institute Genome Sequencing Center for Infectious Disease"/>
            <person name="Wu L."/>
            <person name="Ma J."/>
        </authorList>
    </citation>
    <scope>NUCLEOTIDE SEQUENCE [LARGE SCALE GENOMIC DNA]</scope>
    <source>
        <strain evidence="7">CCUG 63369</strain>
    </source>
</reference>
<dbReference type="InterPro" id="IPR036388">
    <property type="entry name" value="WH-like_DNA-bd_sf"/>
</dbReference>
<dbReference type="SMART" id="SM00421">
    <property type="entry name" value="HTH_LUXR"/>
    <property type="match status" value="1"/>
</dbReference>
<gene>
    <name evidence="6" type="ORF">ACFQZU_20545</name>
</gene>
<dbReference type="Proteomes" id="UP001596956">
    <property type="component" value="Unassembled WGS sequence"/>
</dbReference>
<dbReference type="PROSITE" id="PS00622">
    <property type="entry name" value="HTH_LUXR_1"/>
    <property type="match status" value="1"/>
</dbReference>
<keyword evidence="7" id="KW-1185">Reference proteome</keyword>
<feature type="non-terminal residue" evidence="6">
    <location>
        <position position="1"/>
    </location>
</feature>
<dbReference type="InterPro" id="IPR016032">
    <property type="entry name" value="Sig_transdc_resp-reg_C-effctor"/>
</dbReference>
<evidence type="ECO:0000256" key="4">
    <source>
        <dbReference type="SAM" id="MobiDB-lite"/>
    </source>
</evidence>
<keyword evidence="2" id="KW-0238">DNA-binding</keyword>
<feature type="region of interest" description="Disordered" evidence="4">
    <location>
        <begin position="115"/>
        <end position="136"/>
    </location>
</feature>
<dbReference type="PRINTS" id="PR00038">
    <property type="entry name" value="HTHLUXR"/>
</dbReference>
<evidence type="ECO:0000259" key="5">
    <source>
        <dbReference type="PROSITE" id="PS50043"/>
    </source>
</evidence>
<evidence type="ECO:0000313" key="7">
    <source>
        <dbReference type="Proteomes" id="UP001596956"/>
    </source>
</evidence>
<sequence>RGGSSGAADALAPIPRRTAARRGVCEPMPAWIHVYPGRWPESATVETEGATVRIHREPSVVLRKSRMVGCHGLDKSVNPGIACLIGHCYYSSGLSEGINVPPDGIGGARGRRVSNEKGVAHAPARTRPRPSPATGESVIPRAALMEISVGSCYPSARKCLREVSERTCACELVDYASIDPTALEKLTEREIRVLGLLAAGHSNRGISTSLGVSERTVKAHVTRILEKLQVQSRLQAALAFIIDRWKTCPSFPLAFEQVDADAPRPE</sequence>
<dbReference type="Pfam" id="PF00196">
    <property type="entry name" value="GerE"/>
    <property type="match status" value="1"/>
</dbReference>
<keyword evidence="3" id="KW-0804">Transcription</keyword>
<organism evidence="6 7">
    <name type="scientific">Streptomonospora algeriensis</name>
    <dbReference type="NCBI Taxonomy" id="995084"/>
    <lineage>
        <taxon>Bacteria</taxon>
        <taxon>Bacillati</taxon>
        <taxon>Actinomycetota</taxon>
        <taxon>Actinomycetes</taxon>
        <taxon>Streptosporangiales</taxon>
        <taxon>Nocardiopsidaceae</taxon>
        <taxon>Streptomonospora</taxon>
    </lineage>
</organism>
<evidence type="ECO:0000256" key="2">
    <source>
        <dbReference type="ARBA" id="ARBA00023125"/>
    </source>
</evidence>
<keyword evidence="1" id="KW-0805">Transcription regulation</keyword>
<dbReference type="PROSITE" id="PS50043">
    <property type="entry name" value="HTH_LUXR_2"/>
    <property type="match status" value="1"/>
</dbReference>
<dbReference type="SUPFAM" id="SSF46894">
    <property type="entry name" value="C-terminal effector domain of the bipartite response regulators"/>
    <property type="match status" value="1"/>
</dbReference>
<proteinExistence type="predicted"/>
<accession>A0ABW3BLN5</accession>
<evidence type="ECO:0000256" key="3">
    <source>
        <dbReference type="ARBA" id="ARBA00023163"/>
    </source>
</evidence>
<dbReference type="Gene3D" id="1.10.10.10">
    <property type="entry name" value="Winged helix-like DNA-binding domain superfamily/Winged helix DNA-binding domain"/>
    <property type="match status" value="1"/>
</dbReference>